<dbReference type="InterPro" id="IPR003806">
    <property type="entry name" value="ATP-grasp_PylC-type"/>
</dbReference>
<dbReference type="Pfam" id="PF02655">
    <property type="entry name" value="ATP-grasp_3"/>
    <property type="match status" value="1"/>
</dbReference>
<dbReference type="SUPFAM" id="SSF51735">
    <property type="entry name" value="NAD(P)-binding Rossmann-fold domains"/>
    <property type="match status" value="1"/>
</dbReference>
<protein>
    <submittedName>
        <fullName evidence="2">ATP-grasp domain-containing protein</fullName>
    </submittedName>
</protein>
<dbReference type="EMBL" id="CP150951">
    <property type="protein sequence ID" value="WZC47938.1"/>
    <property type="molecule type" value="Genomic_DNA"/>
</dbReference>
<organism evidence="2 3">
    <name type="scientific">Yoonia phaeophyticola</name>
    <dbReference type="NCBI Taxonomy" id="3137369"/>
    <lineage>
        <taxon>Bacteria</taxon>
        <taxon>Pseudomonadati</taxon>
        <taxon>Pseudomonadota</taxon>
        <taxon>Alphaproteobacteria</taxon>
        <taxon>Rhodobacterales</taxon>
        <taxon>Paracoccaceae</taxon>
        <taxon>Yoonia</taxon>
    </lineage>
</organism>
<sequence>MRRILITGARAPAALHLARLFHGAGHHVVMADSLHHVVSRVSRACAAYVKLPAANGDRAVYAEAIRKALSDHQIDLVIPTCEEVLHLAAVWQDGGITVPLFAPEFGVLSRAHDKHRFTQMAASFGLAVPETRLLQSEADVALLRDRAAQFVFKPVWSRFATDVLICPEEATIAPTSARPWVAQDFVAGEEVSVYAVADKGKMMTWSAYRSPYRAGKGAGIAFLRDDDPAIGAFVNRFIGRSGWHGQVSFDLIRKPDGGLVALECNPRATSGVHFFRQPAAFAAACLDGVPVRPEVQGLQAVKAAMWVYGPWQAPRRFWRDIKALQDVMVWPDDPAPARQQWLASWEILKLALRHHISPAEATTLDIAWDG</sequence>
<accession>A0ABZ2V3U6</accession>
<proteinExistence type="predicted"/>
<name>A0ABZ2V3U6_9RHOB</name>
<keyword evidence="3" id="KW-1185">Reference proteome</keyword>
<dbReference type="Gene3D" id="3.30.470.20">
    <property type="entry name" value="ATP-grasp fold, B domain"/>
    <property type="match status" value="1"/>
</dbReference>
<evidence type="ECO:0000313" key="2">
    <source>
        <dbReference type="EMBL" id="WZC47938.1"/>
    </source>
</evidence>
<evidence type="ECO:0000259" key="1">
    <source>
        <dbReference type="Pfam" id="PF02655"/>
    </source>
</evidence>
<evidence type="ECO:0000313" key="3">
    <source>
        <dbReference type="Proteomes" id="UP001440612"/>
    </source>
</evidence>
<dbReference type="InterPro" id="IPR036291">
    <property type="entry name" value="NAD(P)-bd_dom_sf"/>
</dbReference>
<feature type="domain" description="ATP-grasp fold PylC-type" evidence="1">
    <location>
        <begin position="112"/>
        <end position="270"/>
    </location>
</feature>
<dbReference type="Gene3D" id="3.40.50.20">
    <property type="match status" value="1"/>
</dbReference>
<gene>
    <name evidence="2" type="ORF">AABB29_13715</name>
</gene>
<dbReference type="SUPFAM" id="SSF56059">
    <property type="entry name" value="Glutathione synthetase ATP-binding domain-like"/>
    <property type="match status" value="1"/>
</dbReference>
<dbReference type="Proteomes" id="UP001440612">
    <property type="component" value="Chromosome"/>
</dbReference>
<dbReference type="RefSeq" id="WP_341366058.1">
    <property type="nucleotide sequence ID" value="NZ_CP150951.2"/>
</dbReference>
<reference evidence="3" key="1">
    <citation type="submission" date="2024-04" db="EMBL/GenBank/DDBJ databases">
        <title>Phylogenomic analyses of a clade within the roseobacter group suggest taxonomic reassignments of species of the genera Aestuariivita, Citreicella, Loktanella, Nautella, Pelagibaca, Ruegeria, Thalassobius, Thiobacimonas and Tropicibacter, and the proposal o.</title>
        <authorList>
            <person name="Jeon C.O."/>
        </authorList>
    </citation>
    <scope>NUCLEOTIDE SEQUENCE [LARGE SCALE GENOMIC DNA]</scope>
    <source>
        <strain evidence="3">BS5-3</strain>
    </source>
</reference>